<proteinExistence type="predicted"/>
<dbReference type="AlphaFoldDB" id="A0AA41U916"/>
<dbReference type="Proteomes" id="UP001165378">
    <property type="component" value="Unassembled WGS sequence"/>
</dbReference>
<dbReference type="EMBL" id="JAKFHA010000049">
    <property type="protein sequence ID" value="MCF2533444.1"/>
    <property type="molecule type" value="Genomic_DNA"/>
</dbReference>
<protein>
    <recommendedName>
        <fullName evidence="3">Hemerythrin-like domain-containing protein</fullName>
    </recommendedName>
</protein>
<evidence type="ECO:0008006" key="3">
    <source>
        <dbReference type="Google" id="ProtNLM"/>
    </source>
</evidence>
<name>A0AA41U916_9ACTN</name>
<gene>
    <name evidence="1" type="ORF">LZ495_40360</name>
</gene>
<evidence type="ECO:0000313" key="1">
    <source>
        <dbReference type="EMBL" id="MCF2533444.1"/>
    </source>
</evidence>
<comment type="caution">
    <text evidence="1">The sequence shown here is derived from an EMBL/GenBank/DDBJ whole genome shotgun (WGS) entry which is preliminary data.</text>
</comment>
<sequence length="157" mass="16964">MEDVMATAEIRAIVESAARHADIDKALAEVQRKVAVDGGGARVGEAVGDLAAVLRADADHECRRIYPAVRRNVTGGCQLVAHGLRAHSYLSRCLDELAACPPHAPQYGTLLGNLRVAFRDHRSDHEERLFVRLRGACRGERRRSPSGQAGIPAPRAA</sequence>
<organism evidence="1 2">
    <name type="scientific">Yinghuangia soli</name>
    <dbReference type="NCBI Taxonomy" id="2908204"/>
    <lineage>
        <taxon>Bacteria</taxon>
        <taxon>Bacillati</taxon>
        <taxon>Actinomycetota</taxon>
        <taxon>Actinomycetes</taxon>
        <taxon>Kitasatosporales</taxon>
        <taxon>Streptomycetaceae</taxon>
        <taxon>Yinghuangia</taxon>
    </lineage>
</organism>
<reference evidence="1" key="1">
    <citation type="submission" date="2022-01" db="EMBL/GenBank/DDBJ databases">
        <title>Genome-Based Taxonomic Classification of the Phylum Actinobacteria.</title>
        <authorList>
            <person name="Gao Y."/>
        </authorList>
    </citation>
    <scope>NUCLEOTIDE SEQUENCE</scope>
    <source>
        <strain evidence="1">KLBMP 8922</strain>
    </source>
</reference>
<evidence type="ECO:0000313" key="2">
    <source>
        <dbReference type="Proteomes" id="UP001165378"/>
    </source>
</evidence>
<keyword evidence="2" id="KW-1185">Reference proteome</keyword>
<dbReference type="RefSeq" id="WP_235058217.1">
    <property type="nucleotide sequence ID" value="NZ_JAKFHA010000049.1"/>
</dbReference>
<accession>A0AA41U916</accession>